<dbReference type="GO" id="GO:0005737">
    <property type="term" value="C:cytoplasm"/>
    <property type="evidence" value="ECO:0007669"/>
    <property type="project" value="TreeGrafter"/>
</dbReference>
<dbReference type="CDD" id="cd00564">
    <property type="entry name" value="TMP_TenI"/>
    <property type="match status" value="1"/>
</dbReference>
<feature type="binding site" evidence="9">
    <location>
        <position position="188"/>
    </location>
    <ligand>
        <name>2-[(2R,5Z)-2-carboxy-4-methylthiazol-5(2H)-ylidene]ethyl phosphate</name>
        <dbReference type="ChEBI" id="CHEBI:62899"/>
    </ligand>
</feature>
<dbReference type="EC" id="2.5.1.3" evidence="9"/>
<feature type="binding site" evidence="9">
    <location>
        <position position="77"/>
    </location>
    <ligand>
        <name>4-amino-2-methyl-5-(diphosphooxymethyl)pyrimidine</name>
        <dbReference type="ChEBI" id="CHEBI:57841"/>
    </ligand>
</feature>
<feature type="binding site" evidence="9">
    <location>
        <position position="78"/>
    </location>
    <ligand>
        <name>Mg(2+)</name>
        <dbReference type="ChEBI" id="CHEBI:18420"/>
    </ligand>
</feature>
<dbReference type="InterPro" id="IPR022998">
    <property type="entry name" value="ThiamineP_synth_TenI"/>
</dbReference>
<evidence type="ECO:0000256" key="8">
    <source>
        <dbReference type="ARBA" id="ARBA00047883"/>
    </source>
</evidence>
<dbReference type="Gene3D" id="3.20.20.70">
    <property type="entry name" value="Aldolase class I"/>
    <property type="match status" value="1"/>
</dbReference>
<comment type="pathway">
    <text evidence="1 9">Cofactor biosynthesis; thiamine diphosphate biosynthesis; thiamine phosphate from 4-amino-2-methyl-5-diphosphomethylpyrimidine and 4-methyl-5-(2-phosphoethyl)-thiazole: step 1/1.</text>
</comment>
<organism evidence="11 12">
    <name type="scientific">Anaerococcus octavius</name>
    <dbReference type="NCBI Taxonomy" id="54007"/>
    <lineage>
        <taxon>Bacteria</taxon>
        <taxon>Bacillati</taxon>
        <taxon>Bacillota</taxon>
        <taxon>Tissierellia</taxon>
        <taxon>Tissierellales</taxon>
        <taxon>Peptoniphilaceae</taxon>
        <taxon>Anaerococcus</taxon>
    </lineage>
</organism>
<comment type="catalytic activity">
    <reaction evidence="8 9">
        <text>2-[(2R,5Z)-2-carboxy-4-methylthiazol-5(2H)-ylidene]ethyl phosphate + 4-amino-2-methyl-5-(diphosphooxymethyl)pyrimidine + 2 H(+) = thiamine phosphate + CO2 + diphosphate</text>
        <dbReference type="Rhea" id="RHEA:47844"/>
        <dbReference type="ChEBI" id="CHEBI:15378"/>
        <dbReference type="ChEBI" id="CHEBI:16526"/>
        <dbReference type="ChEBI" id="CHEBI:33019"/>
        <dbReference type="ChEBI" id="CHEBI:37575"/>
        <dbReference type="ChEBI" id="CHEBI:57841"/>
        <dbReference type="ChEBI" id="CHEBI:62899"/>
        <dbReference type="EC" id="2.5.1.3"/>
    </reaction>
</comment>
<evidence type="ECO:0000256" key="1">
    <source>
        <dbReference type="ARBA" id="ARBA00005165"/>
    </source>
</evidence>
<evidence type="ECO:0000256" key="9">
    <source>
        <dbReference type="HAMAP-Rule" id="MF_00097"/>
    </source>
</evidence>
<comment type="catalytic activity">
    <reaction evidence="7 9">
        <text>2-(2-carboxy-4-methylthiazol-5-yl)ethyl phosphate + 4-amino-2-methyl-5-(diphosphooxymethyl)pyrimidine + 2 H(+) = thiamine phosphate + CO2 + diphosphate</text>
        <dbReference type="Rhea" id="RHEA:47848"/>
        <dbReference type="ChEBI" id="CHEBI:15378"/>
        <dbReference type="ChEBI" id="CHEBI:16526"/>
        <dbReference type="ChEBI" id="CHEBI:33019"/>
        <dbReference type="ChEBI" id="CHEBI:37575"/>
        <dbReference type="ChEBI" id="CHEBI:57841"/>
        <dbReference type="ChEBI" id="CHEBI:62890"/>
        <dbReference type="EC" id="2.5.1.3"/>
    </reaction>
</comment>
<accession>A0A2I1M3T9</accession>
<keyword evidence="5 9" id="KW-0784">Thiamine biosynthesis</keyword>
<dbReference type="SUPFAM" id="SSF51391">
    <property type="entry name" value="Thiamin phosphate synthase"/>
    <property type="match status" value="1"/>
</dbReference>
<feature type="binding site" evidence="9">
    <location>
        <position position="102"/>
    </location>
    <ligand>
        <name>Mg(2+)</name>
        <dbReference type="ChEBI" id="CHEBI:18420"/>
    </ligand>
</feature>
<feature type="binding site" evidence="9">
    <location>
        <position position="153"/>
    </location>
    <ligand>
        <name>4-amino-2-methyl-5-(diphosphooxymethyl)pyrimidine</name>
        <dbReference type="ChEBI" id="CHEBI:57841"/>
    </ligand>
</feature>
<comment type="function">
    <text evidence="9">Condenses 4-methyl-5-(beta-hydroxyethyl)thiazole monophosphate (THZ-P) and 2-methyl-4-amino-5-hydroxymethyl pyrimidine pyrophosphate (HMP-PP) to form thiamine monophosphate (TMP).</text>
</comment>
<dbReference type="PANTHER" id="PTHR20857">
    <property type="entry name" value="THIAMINE-PHOSPHATE PYROPHOSPHORYLASE"/>
    <property type="match status" value="1"/>
</dbReference>
<dbReference type="GO" id="GO:0009228">
    <property type="term" value="P:thiamine biosynthetic process"/>
    <property type="evidence" value="ECO:0007669"/>
    <property type="project" value="UniProtKB-KW"/>
</dbReference>
<evidence type="ECO:0000313" key="11">
    <source>
        <dbReference type="EMBL" id="PKZ14779.1"/>
    </source>
</evidence>
<evidence type="ECO:0000256" key="6">
    <source>
        <dbReference type="ARBA" id="ARBA00047334"/>
    </source>
</evidence>
<gene>
    <name evidence="9" type="primary">thiE</name>
    <name evidence="11" type="ORF">CYJ34_08985</name>
</gene>
<sequence>MYNRNNFDVSKYFIVGPENTLDRNVEKIIEAVIEEGFTFIQIRSKVASARELIDLCVKTSDIIKKLNKEDQVSLVVNDRLDIVLAARELGAKVDGIHVGQTDIPVEVCRKYLGEDSVIGLSARTEDLIDYVKAKDTTDIDYFGAGPLRPSTSKPDCGLNDNGEIITRSFEEIKILKESSDIPVVLGGGVKIFDLKDLADTGVDGFFLISAISQADDPRLAARNICKEWEKSIRK</sequence>
<dbReference type="EMBL" id="PKGS01000010">
    <property type="protein sequence ID" value="PKZ14779.1"/>
    <property type="molecule type" value="Genomic_DNA"/>
</dbReference>
<keyword evidence="12" id="KW-1185">Reference proteome</keyword>
<dbReference type="GO" id="GO:0009229">
    <property type="term" value="P:thiamine diphosphate biosynthetic process"/>
    <property type="evidence" value="ECO:0007669"/>
    <property type="project" value="UniProtKB-UniRule"/>
</dbReference>
<dbReference type="HAMAP" id="MF_00097">
    <property type="entry name" value="TMP_synthase"/>
    <property type="match status" value="1"/>
</dbReference>
<name>A0A2I1M3T9_9FIRM</name>
<feature type="binding site" evidence="9">
    <location>
        <position position="121"/>
    </location>
    <ligand>
        <name>4-amino-2-methyl-5-(diphosphooxymethyl)pyrimidine</name>
        <dbReference type="ChEBI" id="CHEBI:57841"/>
    </ligand>
</feature>
<evidence type="ECO:0000259" key="10">
    <source>
        <dbReference type="Pfam" id="PF02581"/>
    </source>
</evidence>
<evidence type="ECO:0000256" key="3">
    <source>
        <dbReference type="ARBA" id="ARBA00022723"/>
    </source>
</evidence>
<keyword evidence="4 9" id="KW-0460">Magnesium</keyword>
<dbReference type="InterPro" id="IPR034291">
    <property type="entry name" value="TMP_synthase"/>
</dbReference>
<evidence type="ECO:0000256" key="5">
    <source>
        <dbReference type="ARBA" id="ARBA00022977"/>
    </source>
</evidence>
<evidence type="ECO:0000256" key="4">
    <source>
        <dbReference type="ARBA" id="ARBA00022842"/>
    </source>
</evidence>
<feature type="domain" description="Thiamine phosphate synthase/TenI" evidence="10">
    <location>
        <begin position="12"/>
        <end position="211"/>
    </location>
</feature>
<dbReference type="Proteomes" id="UP000234335">
    <property type="component" value="Unassembled WGS sequence"/>
</dbReference>
<evidence type="ECO:0000256" key="7">
    <source>
        <dbReference type="ARBA" id="ARBA00047851"/>
    </source>
</evidence>
<reference evidence="11 12" key="1">
    <citation type="submission" date="2017-12" db="EMBL/GenBank/DDBJ databases">
        <title>Phylogenetic diversity of female urinary microbiome.</title>
        <authorList>
            <person name="Thomas-White K."/>
            <person name="Wolfe A.J."/>
        </authorList>
    </citation>
    <scope>NUCLEOTIDE SEQUENCE [LARGE SCALE GENOMIC DNA]</scope>
    <source>
        <strain evidence="11 12">UMB0119</strain>
    </source>
</reference>
<dbReference type="GO" id="GO:0000287">
    <property type="term" value="F:magnesium ion binding"/>
    <property type="evidence" value="ECO:0007669"/>
    <property type="project" value="UniProtKB-UniRule"/>
</dbReference>
<dbReference type="AlphaFoldDB" id="A0A2I1M3T9"/>
<dbReference type="GO" id="GO:0004789">
    <property type="term" value="F:thiamine-phosphate diphosphorylase activity"/>
    <property type="evidence" value="ECO:0007669"/>
    <property type="project" value="UniProtKB-UniRule"/>
</dbReference>
<dbReference type="RefSeq" id="WP_101540941.1">
    <property type="nucleotide sequence ID" value="NZ_PKGS01000010.1"/>
</dbReference>
<evidence type="ECO:0000256" key="2">
    <source>
        <dbReference type="ARBA" id="ARBA00022679"/>
    </source>
</evidence>
<evidence type="ECO:0000313" key="12">
    <source>
        <dbReference type="Proteomes" id="UP000234335"/>
    </source>
</evidence>
<comment type="cofactor">
    <cofactor evidence="9">
        <name>Mg(2+)</name>
        <dbReference type="ChEBI" id="CHEBI:18420"/>
    </cofactor>
    <text evidence="9">Binds 1 Mg(2+) ion per subunit.</text>
</comment>
<keyword evidence="2 9" id="KW-0808">Transferase</keyword>
<comment type="catalytic activity">
    <reaction evidence="6 9">
        <text>4-methyl-5-(2-phosphooxyethyl)-thiazole + 4-amino-2-methyl-5-(diphosphooxymethyl)pyrimidine + H(+) = thiamine phosphate + diphosphate</text>
        <dbReference type="Rhea" id="RHEA:22328"/>
        <dbReference type="ChEBI" id="CHEBI:15378"/>
        <dbReference type="ChEBI" id="CHEBI:33019"/>
        <dbReference type="ChEBI" id="CHEBI:37575"/>
        <dbReference type="ChEBI" id="CHEBI:57841"/>
        <dbReference type="ChEBI" id="CHEBI:58296"/>
        <dbReference type="EC" id="2.5.1.3"/>
    </reaction>
</comment>
<protein>
    <recommendedName>
        <fullName evidence="9">Thiamine-phosphate synthase</fullName>
        <shortName evidence="9">TP synthase</shortName>
        <shortName evidence="9">TPS</shortName>
        <ecNumber evidence="9">2.5.1.3</ecNumber>
    </recommendedName>
    <alternativeName>
        <fullName evidence="9">Thiamine-phosphate pyrophosphorylase</fullName>
        <shortName evidence="9">TMP pyrophosphorylase</shortName>
        <shortName evidence="9">TMP-PPase</shortName>
    </alternativeName>
</protein>
<feature type="binding site" evidence="9">
    <location>
        <begin position="208"/>
        <end position="209"/>
    </location>
    <ligand>
        <name>2-[(2R,5Z)-2-carboxy-4-methylthiazol-5(2H)-ylidene]ethyl phosphate</name>
        <dbReference type="ChEBI" id="CHEBI:62899"/>
    </ligand>
</feature>
<dbReference type="Pfam" id="PF02581">
    <property type="entry name" value="TMP-TENI"/>
    <property type="match status" value="1"/>
</dbReference>
<feature type="binding site" evidence="9">
    <location>
        <begin position="150"/>
        <end position="152"/>
    </location>
    <ligand>
        <name>2-[(2R,5Z)-2-carboxy-4-methylthiazol-5(2H)-ylidene]ethyl phosphate</name>
        <dbReference type="ChEBI" id="CHEBI:62899"/>
    </ligand>
</feature>
<dbReference type="InterPro" id="IPR036206">
    <property type="entry name" value="ThiamineP_synth_sf"/>
</dbReference>
<comment type="similarity">
    <text evidence="9">Belongs to the thiamine-phosphate synthase family.</text>
</comment>
<feature type="binding site" evidence="9">
    <location>
        <begin position="41"/>
        <end position="45"/>
    </location>
    <ligand>
        <name>4-amino-2-methyl-5-(diphosphooxymethyl)pyrimidine</name>
        <dbReference type="ChEBI" id="CHEBI:57841"/>
    </ligand>
</feature>
<dbReference type="UniPathway" id="UPA00060">
    <property type="reaction ID" value="UER00141"/>
</dbReference>
<comment type="caution">
    <text evidence="11">The sequence shown here is derived from an EMBL/GenBank/DDBJ whole genome shotgun (WGS) entry which is preliminary data.</text>
</comment>
<keyword evidence="3 9" id="KW-0479">Metal-binding</keyword>
<proteinExistence type="inferred from homology"/>
<dbReference type="PANTHER" id="PTHR20857:SF23">
    <property type="entry name" value="THIAMINE BIOSYNTHETIC BIFUNCTIONAL ENZYME"/>
    <property type="match status" value="1"/>
</dbReference>
<dbReference type="InterPro" id="IPR013785">
    <property type="entry name" value="Aldolase_TIM"/>
</dbReference>